<name>A0A0C3FHF3_PILCF</name>
<accession>A0A0C3FHF3</accession>
<protein>
    <submittedName>
        <fullName evidence="1">Uncharacterized protein</fullName>
    </submittedName>
</protein>
<dbReference type="Proteomes" id="UP000054166">
    <property type="component" value="Unassembled WGS sequence"/>
</dbReference>
<evidence type="ECO:0000313" key="2">
    <source>
        <dbReference type="Proteomes" id="UP000054166"/>
    </source>
</evidence>
<evidence type="ECO:0000313" key="1">
    <source>
        <dbReference type="EMBL" id="KIM79216.1"/>
    </source>
</evidence>
<organism evidence="1 2">
    <name type="scientific">Piloderma croceum (strain F 1598)</name>
    <dbReference type="NCBI Taxonomy" id="765440"/>
    <lineage>
        <taxon>Eukaryota</taxon>
        <taxon>Fungi</taxon>
        <taxon>Dikarya</taxon>
        <taxon>Basidiomycota</taxon>
        <taxon>Agaricomycotina</taxon>
        <taxon>Agaricomycetes</taxon>
        <taxon>Agaricomycetidae</taxon>
        <taxon>Atheliales</taxon>
        <taxon>Atheliaceae</taxon>
        <taxon>Piloderma</taxon>
    </lineage>
</organism>
<reference evidence="2" key="2">
    <citation type="submission" date="2015-01" db="EMBL/GenBank/DDBJ databases">
        <title>Evolutionary Origins and Diversification of the Mycorrhizal Mutualists.</title>
        <authorList>
            <consortium name="DOE Joint Genome Institute"/>
            <consortium name="Mycorrhizal Genomics Consortium"/>
            <person name="Kohler A."/>
            <person name="Kuo A."/>
            <person name="Nagy L.G."/>
            <person name="Floudas D."/>
            <person name="Copeland A."/>
            <person name="Barry K.W."/>
            <person name="Cichocki N."/>
            <person name="Veneault-Fourrey C."/>
            <person name="LaButti K."/>
            <person name="Lindquist E.A."/>
            <person name="Lipzen A."/>
            <person name="Lundell T."/>
            <person name="Morin E."/>
            <person name="Murat C."/>
            <person name="Riley R."/>
            <person name="Ohm R."/>
            <person name="Sun H."/>
            <person name="Tunlid A."/>
            <person name="Henrissat B."/>
            <person name="Grigoriev I.V."/>
            <person name="Hibbett D.S."/>
            <person name="Martin F."/>
        </authorList>
    </citation>
    <scope>NUCLEOTIDE SEQUENCE [LARGE SCALE GENOMIC DNA]</scope>
    <source>
        <strain evidence="2">F 1598</strain>
    </source>
</reference>
<dbReference type="EMBL" id="KN833011">
    <property type="protein sequence ID" value="KIM79216.1"/>
    <property type="molecule type" value="Genomic_DNA"/>
</dbReference>
<sequence length="221" mass="23876">MDYKGGVTADRPANLTHSLAKRYVPPDSLCSNRHTWLSRRCIPVISDRRWLDSCLQVVRGRTTIFGALGRCPEGTMCADVLVASNDPELDPDETIRCINRPTVNINTGGQGQQTGVVRVEGVPGASEEHIISVPLPHPISGASVSAYLEDTKEPYVAAAVSAAVVGSLRGTNAKPCNYNQTNQVCAPTDIYNFKTGNIIDFTFGILDTQVFLFYYAILGSG</sequence>
<gene>
    <name evidence="1" type="ORF">PILCRDRAFT_10625</name>
</gene>
<reference evidence="1 2" key="1">
    <citation type="submission" date="2014-04" db="EMBL/GenBank/DDBJ databases">
        <authorList>
            <consortium name="DOE Joint Genome Institute"/>
            <person name="Kuo A."/>
            <person name="Tarkka M."/>
            <person name="Buscot F."/>
            <person name="Kohler A."/>
            <person name="Nagy L.G."/>
            <person name="Floudas D."/>
            <person name="Copeland A."/>
            <person name="Barry K.W."/>
            <person name="Cichocki N."/>
            <person name="Veneault-Fourrey C."/>
            <person name="LaButti K."/>
            <person name="Lindquist E.A."/>
            <person name="Lipzen A."/>
            <person name="Lundell T."/>
            <person name="Morin E."/>
            <person name="Murat C."/>
            <person name="Sun H."/>
            <person name="Tunlid A."/>
            <person name="Henrissat B."/>
            <person name="Grigoriev I.V."/>
            <person name="Hibbett D.S."/>
            <person name="Martin F."/>
            <person name="Nordberg H.P."/>
            <person name="Cantor M.N."/>
            <person name="Hua S.X."/>
        </authorList>
    </citation>
    <scope>NUCLEOTIDE SEQUENCE [LARGE SCALE GENOMIC DNA]</scope>
    <source>
        <strain evidence="1 2">F 1598</strain>
    </source>
</reference>
<dbReference type="AlphaFoldDB" id="A0A0C3FHF3"/>
<proteinExistence type="predicted"/>
<dbReference type="HOGENOM" id="CLU_109031_0_0_1"/>
<dbReference type="InParanoid" id="A0A0C3FHF3"/>
<keyword evidence="2" id="KW-1185">Reference proteome</keyword>